<evidence type="ECO:0000256" key="1">
    <source>
        <dbReference type="ARBA" id="ARBA00004651"/>
    </source>
</evidence>
<feature type="transmembrane region" description="Helical" evidence="11">
    <location>
        <begin position="93"/>
        <end position="116"/>
    </location>
</feature>
<dbReference type="PANTHER" id="PTHR10791">
    <property type="entry name" value="RAG1-ACTIVATING PROTEIN 1"/>
    <property type="match status" value="1"/>
</dbReference>
<dbReference type="InterPro" id="IPR004316">
    <property type="entry name" value="SWEET_rpt"/>
</dbReference>
<keyword evidence="7" id="KW-0677">Repeat</keyword>
<comment type="function">
    <text evidence="11">Mediates both low-affinity uptake and efflux of sugar across the membrane.</text>
</comment>
<evidence type="ECO:0000313" key="12">
    <source>
        <dbReference type="EMBL" id="MQL83794.1"/>
    </source>
</evidence>
<dbReference type="EMBL" id="NMUH01000718">
    <property type="protein sequence ID" value="MQL83794.1"/>
    <property type="molecule type" value="Genomic_DNA"/>
</dbReference>
<proteinExistence type="inferred from homology"/>
<evidence type="ECO:0000256" key="4">
    <source>
        <dbReference type="ARBA" id="ARBA00022475"/>
    </source>
</evidence>
<evidence type="ECO:0000256" key="8">
    <source>
        <dbReference type="ARBA" id="ARBA00022989"/>
    </source>
</evidence>
<gene>
    <name evidence="12" type="ORF">Taro_016290</name>
</gene>
<feature type="transmembrane region" description="Helical" evidence="11">
    <location>
        <begin position="60"/>
        <end position="81"/>
    </location>
</feature>
<dbReference type="FunFam" id="1.20.1280.290:FF:000001">
    <property type="entry name" value="Bidirectional sugar transporter SWEET"/>
    <property type="match status" value="1"/>
</dbReference>
<dbReference type="GO" id="GO:0005886">
    <property type="term" value="C:plasma membrane"/>
    <property type="evidence" value="ECO:0007669"/>
    <property type="project" value="UniProtKB-SubCell"/>
</dbReference>
<keyword evidence="9 11" id="KW-0472">Membrane</keyword>
<dbReference type="Pfam" id="PF03083">
    <property type="entry name" value="MtN3_slv"/>
    <property type="match status" value="2"/>
</dbReference>
<dbReference type="Proteomes" id="UP000652761">
    <property type="component" value="Unassembled WGS sequence"/>
</dbReference>
<keyword evidence="8 11" id="KW-1133">Transmembrane helix</keyword>
<keyword evidence="5 11" id="KW-0762">Sugar transport</keyword>
<organism evidence="12 13">
    <name type="scientific">Colocasia esculenta</name>
    <name type="common">Wild taro</name>
    <name type="synonym">Arum esculentum</name>
    <dbReference type="NCBI Taxonomy" id="4460"/>
    <lineage>
        <taxon>Eukaryota</taxon>
        <taxon>Viridiplantae</taxon>
        <taxon>Streptophyta</taxon>
        <taxon>Embryophyta</taxon>
        <taxon>Tracheophyta</taxon>
        <taxon>Spermatophyta</taxon>
        <taxon>Magnoliopsida</taxon>
        <taxon>Liliopsida</taxon>
        <taxon>Araceae</taxon>
        <taxon>Aroideae</taxon>
        <taxon>Colocasieae</taxon>
        <taxon>Colocasia</taxon>
    </lineage>
</organism>
<keyword evidence="4" id="KW-1003">Cell membrane</keyword>
<comment type="subcellular location">
    <subcellularLocation>
        <location evidence="1 11">Cell membrane</location>
        <topology evidence="1 11">Multi-pass membrane protein</topology>
    </subcellularLocation>
</comment>
<evidence type="ECO:0000256" key="5">
    <source>
        <dbReference type="ARBA" id="ARBA00022597"/>
    </source>
</evidence>
<dbReference type="AlphaFoldDB" id="A0A843UPQ7"/>
<sequence>LFDAGNVISLGLFLSPLPTFVTICKKKSVEQYSPMPYLAFLFNCMMWVLYGIPWVHPHSILVITINGSGLVIQLIYVLLFIAYSTGQKRLQVIVMLLVEVAYVVAVGVLVLTLAHTYDRRSLIVGSMCVFFGTMMYVAPLSVMKLVIKTKSVEYMPLTLSLASFLNGLCWTSYAVIRFDLYVCVQYYIDRRGFGLQIPNGLGVLFSTAQLILYGVYYKSTQRLLEERKRKAETGMTAVVVPDENGLRPPPRPEIRESI</sequence>
<evidence type="ECO:0000256" key="6">
    <source>
        <dbReference type="ARBA" id="ARBA00022692"/>
    </source>
</evidence>
<evidence type="ECO:0000256" key="3">
    <source>
        <dbReference type="ARBA" id="ARBA00022448"/>
    </source>
</evidence>
<keyword evidence="3 11" id="KW-0813">Transport</keyword>
<evidence type="ECO:0000256" key="2">
    <source>
        <dbReference type="ARBA" id="ARBA00007809"/>
    </source>
</evidence>
<dbReference type="Gene3D" id="1.20.1280.290">
    <property type="match status" value="2"/>
</dbReference>
<name>A0A843UPQ7_COLES</name>
<comment type="subunit">
    <text evidence="10">Forms homooligomers and/or heterooligomers.</text>
</comment>
<keyword evidence="13" id="KW-1185">Reference proteome</keyword>
<feature type="non-terminal residue" evidence="12">
    <location>
        <position position="1"/>
    </location>
</feature>
<evidence type="ECO:0000256" key="11">
    <source>
        <dbReference type="RuleBase" id="RU910715"/>
    </source>
</evidence>
<dbReference type="GO" id="GO:0051119">
    <property type="term" value="F:sugar transmembrane transporter activity"/>
    <property type="evidence" value="ECO:0007669"/>
    <property type="project" value="InterPro"/>
</dbReference>
<feature type="transmembrane region" description="Helical" evidence="11">
    <location>
        <begin position="154"/>
        <end position="176"/>
    </location>
</feature>
<dbReference type="InterPro" id="IPR047664">
    <property type="entry name" value="SWEET"/>
</dbReference>
<dbReference type="FunFam" id="1.20.1280.290:FF:000002">
    <property type="entry name" value="Bidirectional sugar transporter SWEET"/>
    <property type="match status" value="1"/>
</dbReference>
<feature type="transmembrane region" description="Helical" evidence="11">
    <location>
        <begin position="196"/>
        <end position="217"/>
    </location>
</feature>
<evidence type="ECO:0000256" key="9">
    <source>
        <dbReference type="ARBA" id="ARBA00023136"/>
    </source>
</evidence>
<comment type="caution">
    <text evidence="12">The sequence shown here is derived from an EMBL/GenBank/DDBJ whole genome shotgun (WGS) entry which is preliminary data.</text>
</comment>
<dbReference type="PANTHER" id="PTHR10791:SF130">
    <property type="entry name" value="BIDIRECTIONAL SUGAR TRANSPORTER SWEET6-RELATED"/>
    <property type="match status" value="1"/>
</dbReference>
<accession>A0A843UPQ7</accession>
<feature type="transmembrane region" description="Helical" evidence="11">
    <location>
        <begin position="6"/>
        <end position="24"/>
    </location>
</feature>
<protein>
    <recommendedName>
        <fullName evidence="11">Bidirectional sugar transporter SWEET</fullName>
    </recommendedName>
</protein>
<feature type="transmembrane region" description="Helical" evidence="11">
    <location>
        <begin position="122"/>
        <end position="142"/>
    </location>
</feature>
<dbReference type="OrthoDB" id="409725at2759"/>
<evidence type="ECO:0000256" key="7">
    <source>
        <dbReference type="ARBA" id="ARBA00022737"/>
    </source>
</evidence>
<evidence type="ECO:0000313" key="13">
    <source>
        <dbReference type="Proteomes" id="UP000652761"/>
    </source>
</evidence>
<reference evidence="12" key="1">
    <citation type="submission" date="2017-07" db="EMBL/GenBank/DDBJ databases">
        <title>Taro Niue Genome Assembly and Annotation.</title>
        <authorList>
            <person name="Atibalentja N."/>
            <person name="Keating K."/>
            <person name="Fields C.J."/>
        </authorList>
    </citation>
    <scope>NUCLEOTIDE SEQUENCE</scope>
    <source>
        <strain evidence="12">Niue_2</strain>
        <tissue evidence="12">Leaf</tissue>
    </source>
</reference>
<comment type="similarity">
    <text evidence="2 11">Belongs to the SWEET sugar transporter family.</text>
</comment>
<evidence type="ECO:0000256" key="10">
    <source>
        <dbReference type="ARBA" id="ARBA00038715"/>
    </source>
</evidence>
<keyword evidence="6 11" id="KW-0812">Transmembrane</keyword>
<feature type="transmembrane region" description="Helical" evidence="11">
    <location>
        <begin position="36"/>
        <end position="54"/>
    </location>
</feature>